<evidence type="ECO:0000256" key="1">
    <source>
        <dbReference type="SAM" id="Phobius"/>
    </source>
</evidence>
<evidence type="ECO:0000313" key="2">
    <source>
        <dbReference type="EMBL" id="AQS39095.1"/>
    </source>
</evidence>
<feature type="transmembrane region" description="Helical" evidence="1">
    <location>
        <begin position="6"/>
        <end position="29"/>
    </location>
</feature>
<dbReference type="EMBL" id="CP014782">
    <property type="protein sequence ID" value="AQS39095.1"/>
    <property type="molecule type" value="Genomic_DNA"/>
</dbReference>
<keyword evidence="1" id="KW-0472">Membrane</keyword>
<accession>A0A1S6HU69</accession>
<dbReference type="AlphaFoldDB" id="A0A1S6HU69"/>
<evidence type="ECO:0000313" key="3">
    <source>
        <dbReference type="Proteomes" id="UP000189545"/>
    </source>
</evidence>
<dbReference type="Proteomes" id="UP000189545">
    <property type="component" value="Chromosome"/>
</dbReference>
<gene>
    <name evidence="2" type="ORF">Sps_03980</name>
</gene>
<keyword evidence="3" id="KW-1185">Reference proteome</keyword>
<proteinExistence type="predicted"/>
<keyword evidence="1" id="KW-1133">Transmembrane helix</keyword>
<reference evidence="2 3" key="1">
    <citation type="submission" date="2016-03" db="EMBL/GenBank/DDBJ databases">
        <title>Complete genome sequence of Shewanella psychrophila WP2, a deep sea bacterium isolated from west Pacific sediment.</title>
        <authorList>
            <person name="Xu G."/>
            <person name="Jian H."/>
        </authorList>
    </citation>
    <scope>NUCLEOTIDE SEQUENCE [LARGE SCALE GENOMIC DNA]</scope>
    <source>
        <strain evidence="2 3">WP2</strain>
    </source>
</reference>
<name>A0A1S6HU69_9GAMM</name>
<dbReference type="KEGG" id="spsw:Sps_03980"/>
<organism evidence="2 3">
    <name type="scientific">Shewanella psychrophila</name>
    <dbReference type="NCBI Taxonomy" id="225848"/>
    <lineage>
        <taxon>Bacteria</taxon>
        <taxon>Pseudomonadati</taxon>
        <taxon>Pseudomonadota</taxon>
        <taxon>Gammaproteobacteria</taxon>
        <taxon>Alteromonadales</taxon>
        <taxon>Shewanellaceae</taxon>
        <taxon>Shewanella</taxon>
    </lineage>
</organism>
<keyword evidence="1" id="KW-0812">Transmembrane</keyword>
<sequence length="41" mass="4613">MEYFELFMIYAGVFSAGGLSTFLIISWIVSSSKRDANPYSN</sequence>
<protein>
    <submittedName>
        <fullName evidence="2">Uncharacterized protein</fullName>
    </submittedName>
</protein>